<keyword evidence="5" id="KW-0539">Nucleus</keyword>
<dbReference type="Proteomes" id="UP001232148">
    <property type="component" value="Unassembled WGS sequence"/>
</dbReference>
<comment type="similarity">
    <text evidence="2">Belongs to the TRM6/GCD10 family.</text>
</comment>
<dbReference type="InterPro" id="IPR017423">
    <property type="entry name" value="TRM6"/>
</dbReference>
<proteinExistence type="inferred from homology"/>
<reference evidence="8" key="1">
    <citation type="submission" date="2021-06" db="EMBL/GenBank/DDBJ databases">
        <title>Comparative genomics, transcriptomics and evolutionary studies reveal genomic signatures of adaptation to plant cell wall in hemibiotrophic fungi.</title>
        <authorList>
            <consortium name="DOE Joint Genome Institute"/>
            <person name="Baroncelli R."/>
            <person name="Diaz J.F."/>
            <person name="Benocci T."/>
            <person name="Peng M."/>
            <person name="Battaglia E."/>
            <person name="Haridas S."/>
            <person name="Andreopoulos W."/>
            <person name="Labutti K."/>
            <person name="Pangilinan J."/>
            <person name="Floch G.L."/>
            <person name="Makela M.R."/>
            <person name="Henrissat B."/>
            <person name="Grigoriev I.V."/>
            <person name="Crouch J.A."/>
            <person name="De Vries R.P."/>
            <person name="Sukno S.A."/>
            <person name="Thon M.R."/>
        </authorList>
    </citation>
    <scope>NUCLEOTIDE SEQUENCE</scope>
    <source>
        <strain evidence="8">MAFF235873</strain>
    </source>
</reference>
<dbReference type="GO" id="GO:0031515">
    <property type="term" value="C:tRNA (m1A) methyltransferase complex"/>
    <property type="evidence" value="ECO:0007669"/>
    <property type="project" value="InterPro"/>
</dbReference>
<keyword evidence="4" id="KW-0819">tRNA processing</keyword>
<dbReference type="PANTHER" id="PTHR12945">
    <property type="entry name" value="TRANSLATION INITIATION FACTOR EIF3-RELATED"/>
    <property type="match status" value="1"/>
</dbReference>
<evidence type="ECO:0000256" key="3">
    <source>
        <dbReference type="ARBA" id="ARBA00021704"/>
    </source>
</evidence>
<dbReference type="AlphaFoldDB" id="A0AAD9HIV5"/>
<comment type="subcellular location">
    <subcellularLocation>
        <location evidence="1">Nucleus</location>
    </subcellularLocation>
</comment>
<dbReference type="GO" id="GO:0030488">
    <property type="term" value="P:tRNA methylation"/>
    <property type="evidence" value="ECO:0007669"/>
    <property type="project" value="InterPro"/>
</dbReference>
<sequence>MHQLVQPHQWVSLKLLSEDTKVLQIVPNTTISLGKLGSFPSNLVIERPFHLTYEILDRRDGENFSRLRVVPPSEIHADALADLNAQNAEEEGTTLENVIAAPDGAEFELVDKESGDVVAHSRREIIDDAARQTLTAEEIEQLKQGNNTDAGKDIIAKLLLSHTAIDQKTVFSLAKYKLLKTKKYIRRFTIQPLDPLTLGKWLLEEKDAGKVLEMREEMMGLLGCWANVHFGRLPPTDKPEMVTTDGSGLLDKSEIGGRWLVVDDTGGLVTAAMAERMGILYPADHEDVEDAGAQQDGPDGEMNGSKPADAATSGLVSQTTNPKGAGEENTADQETTTSFEQTTTTTTTTTTTDAVMADEAEAPKPSQPRRRHPPRRDDFEAIFAPTNTITLIHPNSQPNLALLRYYNFDSTNPNPPHPLHPLATNLLPISWLQLLEPEEDVTYSTPPPEVSDEVLHTWKANRRGNYHRKRRRWARTRYIVDSARAGGFSGLVIASAMDIISILRHTLPLLAGGAPIAIYSQSIEPLTELADCFSIARRAGWSSNPPAEAAGKSIQELERWEGSEDFPINPTLLLGASVQTSRAKRWQVLPGRTHPMMMGRGGADGYVFTGWKAVPAEGKVEARGKFKRRKVEA</sequence>
<name>A0AAD9HIV5_9PEZI</name>
<evidence type="ECO:0000256" key="7">
    <source>
        <dbReference type="SAM" id="MobiDB-lite"/>
    </source>
</evidence>
<accession>A0AAD9HIV5</accession>
<protein>
    <recommendedName>
        <fullName evidence="3">tRNA (adenine(58)-N(1))-methyltransferase non-catalytic subunit TRM6</fullName>
    </recommendedName>
    <alternativeName>
        <fullName evidence="6">tRNA(m1A58)-methyltransferase subunit TRM6</fullName>
    </alternativeName>
</protein>
<keyword evidence="9" id="KW-1185">Reference proteome</keyword>
<evidence type="ECO:0000256" key="4">
    <source>
        <dbReference type="ARBA" id="ARBA00022694"/>
    </source>
</evidence>
<feature type="region of interest" description="Disordered" evidence="7">
    <location>
        <begin position="289"/>
        <end position="376"/>
    </location>
</feature>
<evidence type="ECO:0000256" key="1">
    <source>
        <dbReference type="ARBA" id="ARBA00004123"/>
    </source>
</evidence>
<evidence type="ECO:0000256" key="6">
    <source>
        <dbReference type="ARBA" id="ARBA00032319"/>
    </source>
</evidence>
<comment type="caution">
    <text evidence="8">The sequence shown here is derived from an EMBL/GenBank/DDBJ whole genome shotgun (WGS) entry which is preliminary data.</text>
</comment>
<dbReference type="GO" id="GO:0005634">
    <property type="term" value="C:nucleus"/>
    <property type="evidence" value="ECO:0007669"/>
    <property type="project" value="UniProtKB-SubCell"/>
</dbReference>
<dbReference type="PANTHER" id="PTHR12945:SF0">
    <property type="entry name" value="TRNA (ADENINE(58)-N(1))-METHYLTRANSFERASE NON-CATALYTIC SUBUNIT TRM6"/>
    <property type="match status" value="1"/>
</dbReference>
<gene>
    <name evidence="8" type="ORF">LX32DRAFT_560220</name>
</gene>
<evidence type="ECO:0000313" key="9">
    <source>
        <dbReference type="Proteomes" id="UP001232148"/>
    </source>
</evidence>
<feature type="compositionally biased region" description="Low complexity" evidence="7">
    <location>
        <begin position="335"/>
        <end position="352"/>
    </location>
</feature>
<dbReference type="EMBL" id="MU842860">
    <property type="protein sequence ID" value="KAK2029740.1"/>
    <property type="molecule type" value="Genomic_DNA"/>
</dbReference>
<dbReference type="Pfam" id="PF04189">
    <property type="entry name" value="Gcd10p"/>
    <property type="match status" value="1"/>
</dbReference>
<organism evidence="8 9">
    <name type="scientific">Colletotrichum zoysiae</name>
    <dbReference type="NCBI Taxonomy" id="1216348"/>
    <lineage>
        <taxon>Eukaryota</taxon>
        <taxon>Fungi</taxon>
        <taxon>Dikarya</taxon>
        <taxon>Ascomycota</taxon>
        <taxon>Pezizomycotina</taxon>
        <taxon>Sordariomycetes</taxon>
        <taxon>Hypocreomycetidae</taxon>
        <taxon>Glomerellales</taxon>
        <taxon>Glomerellaceae</taxon>
        <taxon>Colletotrichum</taxon>
        <taxon>Colletotrichum graminicola species complex</taxon>
    </lineage>
</organism>
<evidence type="ECO:0000313" key="8">
    <source>
        <dbReference type="EMBL" id="KAK2029740.1"/>
    </source>
</evidence>
<evidence type="ECO:0000256" key="2">
    <source>
        <dbReference type="ARBA" id="ARBA00008320"/>
    </source>
</evidence>
<evidence type="ECO:0000256" key="5">
    <source>
        <dbReference type="ARBA" id="ARBA00023242"/>
    </source>
</evidence>